<dbReference type="SUPFAM" id="SSF110324">
    <property type="entry name" value="Ribosomal L27 protein-like"/>
    <property type="match status" value="1"/>
</dbReference>
<gene>
    <name evidence="1" type="ORF">Tco_0800886</name>
</gene>
<evidence type="ECO:0000313" key="1">
    <source>
        <dbReference type="EMBL" id="GJS93918.1"/>
    </source>
</evidence>
<dbReference type="Pfam" id="PF01016">
    <property type="entry name" value="Ribosomal_L27"/>
    <property type="match status" value="1"/>
</dbReference>
<keyword evidence="2" id="KW-1185">Reference proteome</keyword>
<evidence type="ECO:0000313" key="2">
    <source>
        <dbReference type="Proteomes" id="UP001151760"/>
    </source>
</evidence>
<protein>
    <submittedName>
        <fullName evidence="1">50S ribosomal protein L27, chloroplastic</fullName>
    </submittedName>
</protein>
<reference evidence="1" key="2">
    <citation type="submission" date="2022-01" db="EMBL/GenBank/DDBJ databases">
        <authorList>
            <person name="Yamashiro T."/>
            <person name="Shiraishi A."/>
            <person name="Satake H."/>
            <person name="Nakayama K."/>
        </authorList>
    </citation>
    <scope>NUCLEOTIDE SEQUENCE</scope>
</reference>
<dbReference type="Gene3D" id="2.40.50.100">
    <property type="match status" value="1"/>
</dbReference>
<keyword evidence="1" id="KW-0687">Ribonucleoprotein</keyword>
<accession>A0ABQ4ZYN1</accession>
<dbReference type="InterPro" id="IPR001684">
    <property type="entry name" value="Ribosomal_bL27"/>
</dbReference>
<dbReference type="EMBL" id="BQNB010011693">
    <property type="protein sequence ID" value="GJS93918.1"/>
    <property type="molecule type" value="Genomic_DNA"/>
</dbReference>
<dbReference type="GO" id="GO:0005840">
    <property type="term" value="C:ribosome"/>
    <property type="evidence" value="ECO:0007669"/>
    <property type="project" value="UniProtKB-KW"/>
</dbReference>
<sequence>MKRPVHPGKNVGIGEDHAIFTLIDGLLKYEKFGPNRKKKTLPFFLGNDKKRKSGLWASSAYKLLGTSLTVKGNGEIGIGIEKGIAVGKRLIFRDILVNSLDDNAHDIRNIFLLSIRISVPILDTIEVEVEHGWDELGSKCKIMACSSLQLADCIPLFAACPAATDCTWPLMLLILAAARGMQTTVDKLPNAVGLILSQQRLPTFMRRYALHYSTVASFQILQKKVPNKAVRIAVMVSSIDEKKAVICMGKIIKFLNFDAEKQNWEKHN</sequence>
<dbReference type="Proteomes" id="UP001151760">
    <property type="component" value="Unassembled WGS sequence"/>
</dbReference>
<proteinExistence type="predicted"/>
<organism evidence="1 2">
    <name type="scientific">Tanacetum coccineum</name>
    <dbReference type="NCBI Taxonomy" id="301880"/>
    <lineage>
        <taxon>Eukaryota</taxon>
        <taxon>Viridiplantae</taxon>
        <taxon>Streptophyta</taxon>
        <taxon>Embryophyta</taxon>
        <taxon>Tracheophyta</taxon>
        <taxon>Spermatophyta</taxon>
        <taxon>Magnoliopsida</taxon>
        <taxon>eudicotyledons</taxon>
        <taxon>Gunneridae</taxon>
        <taxon>Pentapetalae</taxon>
        <taxon>asterids</taxon>
        <taxon>campanulids</taxon>
        <taxon>Asterales</taxon>
        <taxon>Asteraceae</taxon>
        <taxon>Asteroideae</taxon>
        <taxon>Anthemideae</taxon>
        <taxon>Anthemidinae</taxon>
        <taxon>Tanacetum</taxon>
    </lineage>
</organism>
<keyword evidence="1" id="KW-0689">Ribosomal protein</keyword>
<name>A0ABQ4ZYN1_9ASTR</name>
<comment type="caution">
    <text evidence="1">The sequence shown here is derived from an EMBL/GenBank/DDBJ whole genome shotgun (WGS) entry which is preliminary data.</text>
</comment>
<reference evidence="1" key="1">
    <citation type="journal article" date="2022" name="Int. J. Mol. Sci.">
        <title>Draft Genome of Tanacetum Coccineum: Genomic Comparison of Closely Related Tanacetum-Family Plants.</title>
        <authorList>
            <person name="Yamashiro T."/>
            <person name="Shiraishi A."/>
            <person name="Nakayama K."/>
            <person name="Satake H."/>
        </authorList>
    </citation>
    <scope>NUCLEOTIDE SEQUENCE</scope>
</reference>